<evidence type="ECO:0000313" key="10">
    <source>
        <dbReference type="Proteomes" id="UP000220102"/>
    </source>
</evidence>
<comment type="similarity">
    <text evidence="7">Belongs to the queuine tRNA-ribosyltransferase family.</text>
</comment>
<feature type="binding site" evidence="7">
    <location>
        <position position="221"/>
    </location>
    <ligand>
        <name>substrate</name>
    </ligand>
</feature>
<dbReference type="InterPro" id="IPR002616">
    <property type="entry name" value="tRNA_ribo_trans-like"/>
</dbReference>
<accession>A0A2A8CVN7</accession>
<keyword evidence="5 7" id="KW-0671">Queuosine biosynthesis</keyword>
<evidence type="ECO:0000256" key="2">
    <source>
        <dbReference type="ARBA" id="ARBA00022676"/>
    </source>
</evidence>
<dbReference type="PANTHER" id="PTHR46499:SF1">
    <property type="entry name" value="QUEUINE TRNA-RIBOSYLTRANSFERASE"/>
    <property type="match status" value="1"/>
</dbReference>
<dbReference type="InterPro" id="IPR050076">
    <property type="entry name" value="ArchSynthase1/Queuine_TRR"/>
</dbReference>
<dbReference type="OrthoDB" id="9805417at2"/>
<evidence type="ECO:0000259" key="8">
    <source>
        <dbReference type="Pfam" id="PF01702"/>
    </source>
</evidence>
<gene>
    <name evidence="7" type="primary">tgt</name>
    <name evidence="9" type="ORF">CRI94_12205</name>
</gene>
<dbReference type="EMBL" id="PDEQ01000006">
    <property type="protein sequence ID" value="PEN12775.1"/>
    <property type="molecule type" value="Genomic_DNA"/>
</dbReference>
<dbReference type="HAMAP" id="MF_00168">
    <property type="entry name" value="Q_tRNA_Tgt"/>
    <property type="match status" value="1"/>
</dbReference>
<dbReference type="GO" id="GO:0008479">
    <property type="term" value="F:tRNA-guanosine(34) queuine transglycosylase activity"/>
    <property type="evidence" value="ECO:0007669"/>
    <property type="project" value="UniProtKB-UniRule"/>
</dbReference>
<dbReference type="FunFam" id="3.20.20.105:FF:000001">
    <property type="entry name" value="Queuine tRNA-ribosyltransferase"/>
    <property type="match status" value="1"/>
</dbReference>
<keyword evidence="4 7" id="KW-0819">tRNA processing</keyword>
<dbReference type="EC" id="2.4.2.29" evidence="7"/>
<dbReference type="Gene3D" id="3.20.20.105">
    <property type="entry name" value="Queuine tRNA-ribosyltransferase-like"/>
    <property type="match status" value="1"/>
</dbReference>
<comment type="subunit">
    <text evidence="7">Homodimer. Within each dimer, one monomer is responsible for RNA recognition and catalysis, while the other monomer binds to the replacement base PreQ1.</text>
</comment>
<keyword evidence="2 7" id="KW-0328">Glycosyltransferase</keyword>
<feature type="active site" description="Nucleophile" evidence="7">
    <location>
        <position position="271"/>
    </location>
</feature>
<dbReference type="InterPro" id="IPR036511">
    <property type="entry name" value="TGT-like_sf"/>
</dbReference>
<comment type="caution">
    <text evidence="9">The sequence shown here is derived from an EMBL/GenBank/DDBJ whole genome shotgun (WGS) entry which is preliminary data.</text>
</comment>
<evidence type="ECO:0000313" key="9">
    <source>
        <dbReference type="EMBL" id="PEN12775.1"/>
    </source>
</evidence>
<dbReference type="PANTHER" id="PTHR46499">
    <property type="entry name" value="QUEUINE TRNA-RIBOSYLTRANSFERASE"/>
    <property type="match status" value="1"/>
</dbReference>
<dbReference type="SUPFAM" id="SSF51713">
    <property type="entry name" value="tRNA-guanine transglycosylase"/>
    <property type="match status" value="1"/>
</dbReference>
<evidence type="ECO:0000256" key="6">
    <source>
        <dbReference type="ARBA" id="ARBA00050112"/>
    </source>
</evidence>
<comment type="catalytic activity">
    <reaction evidence="6 7">
        <text>7-aminomethyl-7-carbaguanine + guanosine(34) in tRNA = 7-aminomethyl-7-carbaguanosine(34) in tRNA + guanine</text>
        <dbReference type="Rhea" id="RHEA:24104"/>
        <dbReference type="Rhea" id="RHEA-COMP:10341"/>
        <dbReference type="Rhea" id="RHEA-COMP:10342"/>
        <dbReference type="ChEBI" id="CHEBI:16235"/>
        <dbReference type="ChEBI" id="CHEBI:58703"/>
        <dbReference type="ChEBI" id="CHEBI:74269"/>
        <dbReference type="ChEBI" id="CHEBI:82833"/>
        <dbReference type="EC" id="2.4.2.29"/>
    </reaction>
</comment>
<dbReference type="NCBIfam" id="TIGR00449">
    <property type="entry name" value="tgt_general"/>
    <property type="match status" value="1"/>
</dbReference>
<feature type="binding site" evidence="7">
    <location>
        <position position="194"/>
    </location>
    <ligand>
        <name>substrate</name>
    </ligand>
</feature>
<name>A0A2A8CVN7_9BACT</name>
<dbReference type="GO" id="GO:0005829">
    <property type="term" value="C:cytosol"/>
    <property type="evidence" value="ECO:0007669"/>
    <property type="project" value="TreeGrafter"/>
</dbReference>
<protein>
    <recommendedName>
        <fullName evidence="7">Queuine tRNA-ribosyltransferase</fullName>
        <ecNumber evidence="7">2.4.2.29</ecNumber>
    </recommendedName>
    <alternativeName>
        <fullName evidence="7">Guanine insertion enzyme</fullName>
    </alternativeName>
    <alternativeName>
        <fullName evidence="7">tRNA-guanine transglycosylase</fullName>
    </alternativeName>
</protein>
<evidence type="ECO:0000256" key="3">
    <source>
        <dbReference type="ARBA" id="ARBA00022679"/>
    </source>
</evidence>
<dbReference type="UniPathway" id="UPA00392"/>
<evidence type="ECO:0000256" key="5">
    <source>
        <dbReference type="ARBA" id="ARBA00022785"/>
    </source>
</evidence>
<comment type="function">
    <text evidence="7">Catalyzes the base-exchange of a guanine (G) residue with the queuine precursor 7-aminomethyl-7-deazaguanine (PreQ1) at position 34 (anticodon wobble position) in tRNAs with GU(N) anticodons (tRNA-Asp, -Asn, -His and -Tyr). Catalysis occurs through a double-displacement mechanism. The nucleophile active site attacks the C1' of nucleotide 34 to detach the guanine base from the RNA, forming a covalent enzyme-RNA intermediate. The proton acceptor active site deprotonates the incoming PreQ1, allowing a nucleophilic attack on the C1' of the ribose to form the product. After dissociation, two additional enzymatic reactions on the tRNA convert PreQ1 to queuine (Q), resulting in the hypermodified nucleoside queuosine (7-(((4,5-cis-dihydroxy-2-cyclopenten-1-yl)amino)methyl)-7-deazaguanosine).</text>
</comment>
<reference evidence="9 10" key="1">
    <citation type="submission" date="2017-10" db="EMBL/GenBank/DDBJ databases">
        <title>Draft genome of Longibacter Salinarum.</title>
        <authorList>
            <person name="Goh K.M."/>
            <person name="Shamsir M.S."/>
            <person name="Lim S.W."/>
        </authorList>
    </citation>
    <scope>NUCLEOTIDE SEQUENCE [LARGE SCALE GENOMIC DNA]</scope>
    <source>
        <strain evidence="9 10">KCTC 52045</strain>
    </source>
</reference>
<proteinExistence type="inferred from homology"/>
<feature type="region of interest" description="RNA binding; important for wobble base 34 recognition" evidence="7">
    <location>
        <begin position="276"/>
        <end position="280"/>
    </location>
</feature>
<feature type="binding site" evidence="7">
    <location>
        <position position="146"/>
    </location>
    <ligand>
        <name>substrate</name>
    </ligand>
</feature>
<feature type="active site" description="Proton acceptor" evidence="7">
    <location>
        <position position="92"/>
    </location>
</feature>
<evidence type="ECO:0000256" key="4">
    <source>
        <dbReference type="ARBA" id="ARBA00022694"/>
    </source>
</evidence>
<sequence>MQFHLDYTDAATDARVGRIVTDHGVIETPTFMPVGTLGSVKAVEPRELSRDIDADIILGNTYHLFLRPGTDVLETAGGLHQFMNWDGPILTDSGGFQVFSLGHRATLSEEGVEFQNHIDGDKHLFTPETVIDIQRSIGSDIMMVLDECPAADVTKQYARTSNELTLRWAERCKKHFDATDPLYGHEQALFAIVQGVVYPEVRRESARALVDMDFPGYAIGGLSVGETHEEMYDMVEVVAPLLPTDKPRYLMGVGTPENLLENVARGIDTFDCVMPTRNARNGTIFTTQGRINIKNAQFTQDHTPIDPGLENPVSQNFTKSYLRHLQKTGEILGLQLASIQNLAFYLWLMKTAREKIASGDFKSWKDDIIPQITHRW</sequence>
<keyword evidence="3 7" id="KW-0808">Transferase</keyword>
<keyword evidence="10" id="KW-1185">Reference proteome</keyword>
<comment type="pathway">
    <text evidence="1 7">tRNA modification; tRNA-queuosine biosynthesis.</text>
</comment>
<dbReference type="GO" id="GO:0008616">
    <property type="term" value="P:tRNA queuosine(34) biosynthetic process"/>
    <property type="evidence" value="ECO:0007669"/>
    <property type="project" value="UniProtKB-UniRule"/>
</dbReference>
<comment type="caution">
    <text evidence="7">Lacks conserved residue(s) required for the propagation of feature annotation.</text>
</comment>
<dbReference type="Proteomes" id="UP000220102">
    <property type="component" value="Unassembled WGS sequence"/>
</dbReference>
<dbReference type="Pfam" id="PF01702">
    <property type="entry name" value="TGT"/>
    <property type="match status" value="1"/>
</dbReference>
<feature type="binding site" evidence="7">
    <location>
        <begin position="92"/>
        <end position="96"/>
    </location>
    <ligand>
        <name>substrate</name>
    </ligand>
</feature>
<dbReference type="RefSeq" id="WP_098076126.1">
    <property type="nucleotide sequence ID" value="NZ_PDEQ01000006.1"/>
</dbReference>
<organism evidence="9 10">
    <name type="scientific">Longibacter salinarum</name>
    <dbReference type="NCBI Taxonomy" id="1850348"/>
    <lineage>
        <taxon>Bacteria</taxon>
        <taxon>Pseudomonadati</taxon>
        <taxon>Rhodothermota</taxon>
        <taxon>Rhodothermia</taxon>
        <taxon>Rhodothermales</taxon>
        <taxon>Salisaetaceae</taxon>
        <taxon>Longibacter</taxon>
    </lineage>
</organism>
<feature type="domain" description="tRNA-guanine(15) transglycosylase-like" evidence="8">
    <location>
        <begin position="13"/>
        <end position="370"/>
    </location>
</feature>
<dbReference type="InterPro" id="IPR004803">
    <property type="entry name" value="TGT"/>
</dbReference>
<evidence type="ECO:0000256" key="1">
    <source>
        <dbReference type="ARBA" id="ARBA00004691"/>
    </source>
</evidence>
<dbReference type="NCBIfam" id="TIGR00430">
    <property type="entry name" value="Q_tRNA_tgt"/>
    <property type="match status" value="1"/>
</dbReference>
<feature type="region of interest" description="RNA binding" evidence="7">
    <location>
        <begin position="252"/>
        <end position="258"/>
    </location>
</feature>
<evidence type="ECO:0000256" key="7">
    <source>
        <dbReference type="HAMAP-Rule" id="MF_00168"/>
    </source>
</evidence>
<dbReference type="AlphaFoldDB" id="A0A2A8CVN7"/>